<dbReference type="EMBL" id="CP012898">
    <property type="protein sequence ID" value="ALJ03749.1"/>
    <property type="molecule type" value="Genomic_DNA"/>
</dbReference>
<gene>
    <name evidence="1" type="ORF">APS56_00660</name>
</gene>
<name>A0A0P0D597_9FLAO</name>
<organism evidence="1 2">
    <name type="scientific">Pseudalgibacter alginicilyticus</name>
    <dbReference type="NCBI Taxonomy" id="1736674"/>
    <lineage>
        <taxon>Bacteria</taxon>
        <taxon>Pseudomonadati</taxon>
        <taxon>Bacteroidota</taxon>
        <taxon>Flavobacteriia</taxon>
        <taxon>Flavobacteriales</taxon>
        <taxon>Flavobacteriaceae</taxon>
        <taxon>Pseudalgibacter</taxon>
    </lineage>
</organism>
<keyword evidence="2" id="KW-1185">Reference proteome</keyword>
<accession>A0A0P0D597</accession>
<sequence length="233" mass="27141">MVFYILFLVNFCKRIFYNIDIKTLYMAYTGGELNELNGKMGISAPKRSVPVMKLIKIHKPKSKDALVELIEYHKNNKCACGVVSTGTVKEFGERLFESQEKYWQKNKYTLGECIQWEYDLFVVQSLKGGFIEKNAISILKDRLSNMIVEEAKGYLDDVLRVDIIIFDLNKNIIGGIQVKPKTFKNMRPEVQLMQSKQNVKWGHPVWMLYYNRDDTFKNLNALIEYINNNKAVN</sequence>
<dbReference type="STRING" id="1736674.APS56_00660"/>
<evidence type="ECO:0000313" key="1">
    <source>
        <dbReference type="EMBL" id="ALJ03749.1"/>
    </source>
</evidence>
<evidence type="ECO:0008006" key="3">
    <source>
        <dbReference type="Google" id="ProtNLM"/>
    </source>
</evidence>
<protein>
    <recommendedName>
        <fullName evidence="3">Restriction endonuclease</fullName>
    </recommendedName>
</protein>
<dbReference type="AlphaFoldDB" id="A0A0P0D597"/>
<evidence type="ECO:0000313" key="2">
    <source>
        <dbReference type="Proteomes" id="UP000057981"/>
    </source>
</evidence>
<reference evidence="1 2" key="1">
    <citation type="submission" date="2015-10" db="EMBL/GenBank/DDBJ databases">
        <authorList>
            <person name="Gilbert D.G."/>
        </authorList>
    </citation>
    <scope>NUCLEOTIDE SEQUENCE [LARGE SCALE GENOMIC DNA]</scope>
    <source>
        <strain evidence="2">HZ-22</strain>
    </source>
</reference>
<dbReference type="KEGG" id="ahz:APS56_00660"/>
<dbReference type="Proteomes" id="UP000057981">
    <property type="component" value="Chromosome"/>
</dbReference>
<proteinExistence type="predicted"/>